<sequence length="78" mass="9242">MHPRDQGALAIAGVLIVCCIVVWGRLILYLLEERRRDRFVQRLERWRGKQEDEGYDSNEEEEEQLRKLGNLLGFDNIL</sequence>
<evidence type="ECO:0000256" key="2">
    <source>
        <dbReference type="ARBA" id="ARBA00022553"/>
    </source>
</evidence>
<evidence type="ECO:0000256" key="8">
    <source>
        <dbReference type="ARBA" id="ARBA00023136"/>
    </source>
</evidence>
<keyword evidence="5 10" id="KW-0053">Apoptosis</keyword>
<evidence type="ECO:0000256" key="10">
    <source>
        <dbReference type="RuleBase" id="RU364058"/>
    </source>
</evidence>
<organismHost>
    <name type="scientific">Cercopithecidae</name>
    <name type="common">Old World monkeys</name>
    <dbReference type="NCBI Taxonomy" id="9527"/>
</organismHost>
<accession>A0A0D4CHT2</accession>
<comment type="similarity">
    <text evidence="10">Belongs to the HIV-1 VPU protein family.</text>
</comment>
<dbReference type="Proteomes" id="UP000258208">
    <property type="component" value="Segment"/>
</dbReference>
<proteinExistence type="inferred from homology"/>
<evidence type="ECO:0000256" key="1">
    <source>
        <dbReference type="ARBA" id="ARBA00022448"/>
    </source>
</evidence>
<evidence type="ECO:0000256" key="7">
    <source>
        <dbReference type="ARBA" id="ARBA00023065"/>
    </source>
</evidence>
<keyword evidence="6 10" id="KW-1043">Host membrane</keyword>
<evidence type="ECO:0000256" key="6">
    <source>
        <dbReference type="ARBA" id="ARBA00022870"/>
    </source>
</evidence>
<keyword evidence="1 10" id="KW-0813">Transport</keyword>
<keyword evidence="2" id="KW-0597">Phosphoprotein</keyword>
<dbReference type="GO" id="GO:0019076">
    <property type="term" value="P:viral release from host cell"/>
    <property type="evidence" value="ECO:0007669"/>
    <property type="project" value="UniProtKB-UniRule"/>
</dbReference>
<keyword evidence="9 10" id="KW-0407">Ion channel</keyword>
<keyword evidence="10" id="KW-1133">Transmembrane helix</keyword>
<protein>
    <recommendedName>
        <fullName evidence="10">Protein Vpu</fullName>
    </recommendedName>
    <alternativeName>
        <fullName evidence="10">U ORF protein</fullName>
    </alternativeName>
    <alternativeName>
        <fullName evidence="10">Viral protein U</fullName>
    </alternativeName>
</protein>
<evidence type="ECO:0000256" key="9">
    <source>
        <dbReference type="ARBA" id="ARBA00023303"/>
    </source>
</evidence>
<name>A0A0D4CHT2_SIV</name>
<gene>
    <name evidence="10 11" type="primary">vpu</name>
</gene>
<organismHost>
    <name type="scientific">Pan troglodytes</name>
    <name type="common">Chimpanzee</name>
    <dbReference type="NCBI Taxonomy" id="9598"/>
</organismHost>
<organism evidence="11 12">
    <name type="scientific">Simian immunodeficiency virus</name>
    <name type="common">SIV</name>
    <dbReference type="NCBI Taxonomy" id="11723"/>
    <lineage>
        <taxon>Viruses</taxon>
        <taxon>Riboviria</taxon>
        <taxon>Pararnavirae</taxon>
        <taxon>Artverviricota</taxon>
        <taxon>Revtraviricetes</taxon>
        <taxon>Ortervirales</taxon>
        <taxon>Retroviridae</taxon>
        <taxon>Orthoretrovirinae</taxon>
        <taxon>Lentivirus</taxon>
        <taxon>Lentivirus simimdef</taxon>
    </lineage>
</organism>
<dbReference type="GO" id="GO:0033644">
    <property type="term" value="C:host cell membrane"/>
    <property type="evidence" value="ECO:0007669"/>
    <property type="project" value="UniProtKB-SubCell"/>
</dbReference>
<keyword evidence="3 10" id="KW-0945">Host-virus interaction</keyword>
<keyword evidence="7 10" id="KW-0406">Ion transport</keyword>
<evidence type="ECO:0000313" key="12">
    <source>
        <dbReference type="Proteomes" id="UP000258208"/>
    </source>
</evidence>
<dbReference type="GO" id="GO:0032801">
    <property type="term" value="P:receptor catabolic process"/>
    <property type="evidence" value="ECO:0007669"/>
    <property type="project" value="InterPro"/>
</dbReference>
<comment type="subcellular location">
    <subcellularLocation>
        <location evidence="10">Host membrane</location>
        <topology evidence="10">Single-pass type I membrane protein</topology>
    </subcellularLocation>
</comment>
<dbReference type="InterPro" id="IPR008187">
    <property type="entry name" value="Vpu"/>
</dbReference>
<dbReference type="Pfam" id="PF00558">
    <property type="entry name" value="Vpu"/>
    <property type="match status" value="1"/>
</dbReference>
<evidence type="ECO:0000256" key="5">
    <source>
        <dbReference type="ARBA" id="ARBA00022703"/>
    </source>
</evidence>
<reference evidence="11 12" key="1">
    <citation type="journal article" date="2015" name="Proc. Natl. Acad. Sci. U.S.A.">
        <title>Origin of the HIV-1 group O epidemic in western lowland gorillas.</title>
        <authorList>
            <person name="D'arc M."/>
            <person name="Ayouba A."/>
            <person name="Esteban A."/>
            <person name="Learn G.H."/>
            <person name="Boue V."/>
            <person name="Liegeois F."/>
            <person name="Etienne L."/>
            <person name="Tagg N."/>
            <person name="Leendertz F.H."/>
            <person name="Boesch C."/>
            <person name="Madinda N.F."/>
            <person name="Robbins M.M."/>
            <person name="Gray M."/>
            <person name="Cournil A."/>
            <person name="Ooms M."/>
            <person name="Letko M."/>
            <person name="Simon V.A."/>
            <person name="Sharp P.M."/>
            <person name="Hahn B.H."/>
            <person name="Delaporte E."/>
            <person name="Mpoudi Ngole E."/>
            <person name="Peeters M."/>
        </authorList>
    </citation>
    <scope>NUCLEOTIDE SEQUENCE [LARGE SCALE GENOMIC DNA]</scope>
    <source>
        <strain evidence="11">SIVgor-BPID1</strain>
    </source>
</reference>
<evidence type="ECO:0000313" key="11">
    <source>
        <dbReference type="EMBL" id="AJT49609.1"/>
    </source>
</evidence>
<keyword evidence="8 10" id="KW-0472">Membrane</keyword>
<comment type="function">
    <text evidence="10">Enhances virion budding, by targeting human CD4 and Tetherin/BST2 to proteasome degradation. Degradation of CD4 prevents any unwanted premature interactions between viral Env and its receptor human CD4 in the endoplasmic reticulum. Degradation of antiretroviral protein Tetherin/BST2 is important for virion budding, as BST2 tethers new viral particles to the host cell membrane. Mechanistically, Vpu bridges either CD4 or BST2 to BTRC, a substrate recognition subunit of the Skp1/Cullin/F-box protein E3 ubiquitin ligase, induces their ubiquitination and subsequent proteasomal degradation. The alteration of the E3 ligase specificity by Vpu seems to interfere with the degradation of host IKBKB, leading to NF-kappa-B down-regulation and subsequent apoptosis. Acts as a viroporin that forms an oligomeric ion channel in membranes. Modulates the host DNA repair mechanisms to promote degradation of nuclear viral cDNA in cells that are already productively infected in order to suppress immune sensing and proviral hyper-integration (superinfection). Manipulates PML-NBs and modulates SUMOylation of host BLM protein thereby enhancing its DNA-end processing activity toward viral unintegrated linear DNA. Also inhibits RAD52-mediated homologous repair of viral cDNA, preventing the generation of dead-end circular forms of single copies of the long terminal repeat and permitting sustained nucleolytic attack.</text>
</comment>
<evidence type="ECO:0000256" key="3">
    <source>
        <dbReference type="ARBA" id="ARBA00022581"/>
    </source>
</evidence>
<keyword evidence="4 10" id="KW-0812">Transmembrane</keyword>
<dbReference type="GO" id="GO:0005261">
    <property type="term" value="F:monoatomic cation channel activity"/>
    <property type="evidence" value="ECO:0007669"/>
    <property type="project" value="InterPro"/>
</dbReference>
<evidence type="ECO:0000256" key="4">
    <source>
        <dbReference type="ARBA" id="ARBA00022692"/>
    </source>
</evidence>
<dbReference type="EMBL" id="KP004989">
    <property type="protein sequence ID" value="AJT49609.1"/>
    <property type="molecule type" value="Genomic_RNA"/>
</dbReference>
<feature type="transmembrane region" description="Helical" evidence="10">
    <location>
        <begin position="6"/>
        <end position="31"/>
    </location>
</feature>